<comment type="subcellular location">
    <subcellularLocation>
        <location evidence="10">Cytoplasm</location>
    </subcellularLocation>
</comment>
<dbReference type="InterPro" id="IPR004160">
    <property type="entry name" value="Transl_elong_EFTu/EF1A_C"/>
</dbReference>
<dbReference type="FunFam" id="3.40.50.300:FF:000003">
    <property type="entry name" value="Elongation factor Tu"/>
    <property type="match status" value="1"/>
</dbReference>
<dbReference type="Proteomes" id="UP001165136">
    <property type="component" value="Unassembled WGS sequence"/>
</dbReference>
<comment type="function">
    <text evidence="10">GTP hydrolase that promotes the GTP-dependent binding of aminoacyl-tRNA to the A-site of ribosomes during protein biosynthesis.</text>
</comment>
<name>A0A9W6QWZ2_9PSEU</name>
<dbReference type="SUPFAM" id="SSF50447">
    <property type="entry name" value="Translation proteins"/>
    <property type="match status" value="1"/>
</dbReference>
<comment type="caution">
    <text evidence="12">The sequence shown here is derived from an EMBL/GenBank/DDBJ whole genome shotgun (WGS) entry which is preliminary data.</text>
</comment>
<dbReference type="PANTHER" id="PTHR43721:SF22">
    <property type="entry name" value="ELONGATION FACTOR TU, MITOCHONDRIAL"/>
    <property type="match status" value="1"/>
</dbReference>
<evidence type="ECO:0000256" key="8">
    <source>
        <dbReference type="ARBA" id="ARBA00023134"/>
    </source>
</evidence>
<keyword evidence="8 10" id="KW-0342">GTP-binding</keyword>
<dbReference type="Pfam" id="PF03144">
    <property type="entry name" value="GTP_EFTU_D2"/>
    <property type="match status" value="1"/>
</dbReference>
<dbReference type="PANTHER" id="PTHR43721">
    <property type="entry name" value="ELONGATION FACTOR TU-RELATED"/>
    <property type="match status" value="1"/>
</dbReference>
<dbReference type="InterPro" id="IPR004161">
    <property type="entry name" value="EFTu-like_2"/>
</dbReference>
<keyword evidence="13" id="KW-1185">Reference proteome</keyword>
<dbReference type="NCBIfam" id="NF000766">
    <property type="entry name" value="PRK00049.1"/>
    <property type="match status" value="1"/>
</dbReference>
<comment type="catalytic activity">
    <reaction evidence="10">
        <text>GTP + H2O = GDP + phosphate + H(+)</text>
        <dbReference type="Rhea" id="RHEA:19669"/>
        <dbReference type="ChEBI" id="CHEBI:15377"/>
        <dbReference type="ChEBI" id="CHEBI:15378"/>
        <dbReference type="ChEBI" id="CHEBI:37565"/>
        <dbReference type="ChEBI" id="CHEBI:43474"/>
        <dbReference type="ChEBI" id="CHEBI:58189"/>
        <dbReference type="EC" id="3.6.5.3"/>
    </reaction>
</comment>
<evidence type="ECO:0000256" key="6">
    <source>
        <dbReference type="ARBA" id="ARBA00022842"/>
    </source>
</evidence>
<feature type="binding site" evidence="10">
    <location>
        <begin position="138"/>
        <end position="141"/>
    </location>
    <ligand>
        <name>GTP</name>
        <dbReference type="ChEBI" id="CHEBI:37565"/>
    </ligand>
</feature>
<dbReference type="EC" id="3.6.5.3" evidence="10"/>
<accession>A0A9W6QWZ2</accession>
<dbReference type="PROSITE" id="PS00301">
    <property type="entry name" value="G_TR_1"/>
    <property type="match status" value="1"/>
</dbReference>
<dbReference type="InterPro" id="IPR009000">
    <property type="entry name" value="Transl_B-barrel_sf"/>
</dbReference>
<dbReference type="NCBIfam" id="TIGR00231">
    <property type="entry name" value="small_GTP"/>
    <property type="match status" value="1"/>
</dbReference>
<dbReference type="RefSeq" id="WP_027941003.1">
    <property type="nucleotide sequence ID" value="NZ_BSTI01000001.1"/>
</dbReference>
<dbReference type="Pfam" id="PF03143">
    <property type="entry name" value="GTP_EFTU_D3"/>
    <property type="match status" value="1"/>
</dbReference>
<dbReference type="CDD" id="cd03697">
    <property type="entry name" value="EFTU_II"/>
    <property type="match status" value="1"/>
</dbReference>
<dbReference type="Gene3D" id="3.40.50.300">
    <property type="entry name" value="P-loop containing nucleotide triphosphate hydrolases"/>
    <property type="match status" value="1"/>
</dbReference>
<feature type="binding site" evidence="10">
    <location>
        <begin position="19"/>
        <end position="26"/>
    </location>
    <ligand>
        <name>GTP</name>
        <dbReference type="ChEBI" id="CHEBI:37565"/>
    </ligand>
</feature>
<keyword evidence="7 10" id="KW-0648">Protein biosynthesis</keyword>
<keyword evidence="5 10" id="KW-0378">Hydrolase</keyword>
<evidence type="ECO:0000313" key="13">
    <source>
        <dbReference type="Proteomes" id="UP001165136"/>
    </source>
</evidence>
<feature type="binding site" evidence="10">
    <location>
        <begin position="83"/>
        <end position="87"/>
    </location>
    <ligand>
        <name>GTP</name>
        <dbReference type="ChEBI" id="CHEBI:37565"/>
    </ligand>
</feature>
<dbReference type="EMBL" id="BSTI01000001">
    <property type="protein sequence ID" value="GLY63552.1"/>
    <property type="molecule type" value="Genomic_DNA"/>
</dbReference>
<dbReference type="InterPro" id="IPR009001">
    <property type="entry name" value="Transl_elong_EF1A/Init_IF2_C"/>
</dbReference>
<dbReference type="GO" id="GO:0000287">
    <property type="term" value="F:magnesium ion binding"/>
    <property type="evidence" value="ECO:0007669"/>
    <property type="project" value="UniProtKB-UniRule"/>
</dbReference>
<dbReference type="NCBIfam" id="TIGR00485">
    <property type="entry name" value="EF-Tu"/>
    <property type="match status" value="1"/>
</dbReference>
<dbReference type="InterPro" id="IPR027417">
    <property type="entry name" value="P-loop_NTPase"/>
</dbReference>
<dbReference type="FunFam" id="2.40.30.10:FF:000001">
    <property type="entry name" value="Elongation factor Tu"/>
    <property type="match status" value="1"/>
</dbReference>
<dbReference type="GO" id="GO:0005829">
    <property type="term" value="C:cytosol"/>
    <property type="evidence" value="ECO:0007669"/>
    <property type="project" value="TreeGrafter"/>
</dbReference>
<evidence type="ECO:0000256" key="10">
    <source>
        <dbReference type="HAMAP-Rule" id="MF_00118"/>
    </source>
</evidence>
<proteinExistence type="inferred from homology"/>
<dbReference type="AlphaFoldDB" id="A0A9W6QWZ2"/>
<dbReference type="InterPro" id="IPR041709">
    <property type="entry name" value="EF-Tu_GTP-bd"/>
</dbReference>
<dbReference type="NCBIfam" id="NF009372">
    <property type="entry name" value="PRK12735.1"/>
    <property type="match status" value="1"/>
</dbReference>
<dbReference type="SUPFAM" id="SSF52540">
    <property type="entry name" value="P-loop containing nucleoside triphosphate hydrolases"/>
    <property type="match status" value="1"/>
</dbReference>
<dbReference type="PROSITE" id="PS51722">
    <property type="entry name" value="G_TR_2"/>
    <property type="match status" value="1"/>
</dbReference>
<dbReference type="Gene3D" id="2.40.30.10">
    <property type="entry name" value="Translation factors"/>
    <property type="match status" value="2"/>
</dbReference>
<organism evidence="12 13">
    <name type="scientific">Amycolatopsis taiwanensis</name>
    <dbReference type="NCBI Taxonomy" id="342230"/>
    <lineage>
        <taxon>Bacteria</taxon>
        <taxon>Bacillati</taxon>
        <taxon>Actinomycetota</taxon>
        <taxon>Actinomycetes</taxon>
        <taxon>Pseudonocardiales</taxon>
        <taxon>Pseudonocardiaceae</taxon>
        <taxon>Amycolatopsis</taxon>
    </lineage>
</organism>
<keyword evidence="2 10" id="KW-0963">Cytoplasm</keyword>
<dbReference type="InterPro" id="IPR033720">
    <property type="entry name" value="EFTU_2"/>
</dbReference>
<sequence>MAKAKFERSKPHVNIGTIGHVDHGKTTLTAAITKVLHDKYPELNESRAFDQIDNAPEEKQRGITINISHVEYQTEKRHYAHVDAPGHADYIKNMITGAAQMDGAILVVAATDGPMPQTREHVLLARQVGVPYIVVALNKADMVDDEEILELVELEVRELLSSQEFPGDDAPVVKVSGLKALEGDEKWAQSVLELMEAVDENVPDPVRDLDKPFLMPIEDVFTITGRGTVVTGRVERGQINVNEEVEIVGIRDKSTKTTVTGVEMFRKLLDSGQAGDNVGLLLRGIKREDVERGQVVVKPGTTTPHTEFEGSVYILSKDEGGRHTPFFNNYRPQFYFRTTDVTGVVTLPEGTEMVMPGDNTNIKVQLIQPVAMDEGLRFAIREGGRTVGAGQVTKIVK</sequence>
<reference evidence="12" key="1">
    <citation type="submission" date="2023-03" db="EMBL/GenBank/DDBJ databases">
        <title>Amycolatopsis taiwanensis NBRC 103393.</title>
        <authorList>
            <person name="Ichikawa N."/>
            <person name="Sato H."/>
            <person name="Tonouchi N."/>
        </authorList>
    </citation>
    <scope>NUCLEOTIDE SEQUENCE</scope>
    <source>
        <strain evidence="12">NBRC 103393</strain>
    </source>
</reference>
<dbReference type="CDD" id="cd03707">
    <property type="entry name" value="EFTU_III"/>
    <property type="match status" value="1"/>
</dbReference>
<dbReference type="InterPro" id="IPR050055">
    <property type="entry name" value="EF-Tu_GTPase"/>
</dbReference>
<dbReference type="HAMAP" id="MF_00118_B">
    <property type="entry name" value="EF_Tu_B"/>
    <property type="match status" value="1"/>
</dbReference>
<evidence type="ECO:0000256" key="1">
    <source>
        <dbReference type="ARBA" id="ARBA00007249"/>
    </source>
</evidence>
<evidence type="ECO:0000256" key="4">
    <source>
        <dbReference type="ARBA" id="ARBA00022768"/>
    </source>
</evidence>
<dbReference type="SUPFAM" id="SSF50465">
    <property type="entry name" value="EF-Tu/eEF-1alpha/eIF2-gamma C-terminal domain"/>
    <property type="match status" value="1"/>
</dbReference>
<gene>
    <name evidence="12" type="primary">tufA</name>
    <name evidence="10" type="synonym">tuf</name>
    <name evidence="12" type="ORF">Atai01_01710</name>
</gene>
<feature type="domain" description="Tr-type G" evidence="11">
    <location>
        <begin position="10"/>
        <end position="206"/>
    </location>
</feature>
<evidence type="ECO:0000313" key="12">
    <source>
        <dbReference type="EMBL" id="GLY63552.1"/>
    </source>
</evidence>
<dbReference type="GO" id="GO:0003924">
    <property type="term" value="F:GTPase activity"/>
    <property type="evidence" value="ECO:0007669"/>
    <property type="project" value="UniProtKB-UniRule"/>
</dbReference>
<protein>
    <recommendedName>
        <fullName evidence="9 10">Elongation factor Tu</fullName>
        <shortName evidence="10">EF-Tu</shortName>
        <ecNumber evidence="10">3.6.5.3</ecNumber>
    </recommendedName>
</protein>
<keyword evidence="10" id="KW-0479">Metal-binding</keyword>
<dbReference type="InterPro" id="IPR031157">
    <property type="entry name" value="G_TR_CS"/>
</dbReference>
<evidence type="ECO:0000256" key="9">
    <source>
        <dbReference type="ARBA" id="ARBA00029554"/>
    </source>
</evidence>
<dbReference type="GO" id="GO:0005525">
    <property type="term" value="F:GTP binding"/>
    <property type="evidence" value="ECO:0007669"/>
    <property type="project" value="UniProtKB-UniRule"/>
</dbReference>
<dbReference type="Pfam" id="PF00009">
    <property type="entry name" value="GTP_EFTU"/>
    <property type="match status" value="1"/>
</dbReference>
<evidence type="ECO:0000259" key="11">
    <source>
        <dbReference type="PROSITE" id="PS51722"/>
    </source>
</evidence>
<feature type="binding site" evidence="10">
    <location>
        <position position="26"/>
    </location>
    <ligand>
        <name>Mg(2+)</name>
        <dbReference type="ChEBI" id="CHEBI:18420"/>
    </ligand>
</feature>
<evidence type="ECO:0000256" key="7">
    <source>
        <dbReference type="ARBA" id="ARBA00022917"/>
    </source>
</evidence>
<dbReference type="GO" id="GO:0003746">
    <property type="term" value="F:translation elongation factor activity"/>
    <property type="evidence" value="ECO:0007669"/>
    <property type="project" value="UniProtKB-UniRule"/>
</dbReference>
<dbReference type="InterPro" id="IPR004541">
    <property type="entry name" value="Transl_elong_EFTu/EF1A_bac/org"/>
</dbReference>
<keyword evidence="3 10" id="KW-0547">Nucleotide-binding</keyword>
<evidence type="ECO:0000256" key="3">
    <source>
        <dbReference type="ARBA" id="ARBA00022741"/>
    </source>
</evidence>
<keyword evidence="6 10" id="KW-0460">Magnesium</keyword>
<dbReference type="NCBIfam" id="NF009373">
    <property type="entry name" value="PRK12736.1"/>
    <property type="match status" value="1"/>
</dbReference>
<evidence type="ECO:0000256" key="5">
    <source>
        <dbReference type="ARBA" id="ARBA00022801"/>
    </source>
</evidence>
<evidence type="ECO:0000256" key="2">
    <source>
        <dbReference type="ARBA" id="ARBA00022490"/>
    </source>
</evidence>
<comment type="subunit">
    <text evidence="10">Monomer.</text>
</comment>
<comment type="similarity">
    <text evidence="1 10">Belongs to the TRAFAC class translation factor GTPase superfamily. Classic translation factor GTPase family. EF-Tu/EF-1A subfamily.</text>
</comment>
<dbReference type="PRINTS" id="PR00315">
    <property type="entry name" value="ELONGATNFCT"/>
</dbReference>
<dbReference type="InterPro" id="IPR005225">
    <property type="entry name" value="Small_GTP-bd"/>
</dbReference>
<keyword evidence="4 10" id="KW-0251">Elongation factor</keyword>
<dbReference type="CDD" id="cd01884">
    <property type="entry name" value="EF_Tu"/>
    <property type="match status" value="1"/>
</dbReference>
<dbReference type="InterPro" id="IPR000795">
    <property type="entry name" value="T_Tr_GTP-bd_dom"/>
</dbReference>